<keyword evidence="1" id="KW-0472">Membrane</keyword>
<comment type="caution">
    <text evidence="2">The sequence shown here is derived from an EMBL/GenBank/DDBJ whole genome shotgun (WGS) entry which is preliminary data.</text>
</comment>
<keyword evidence="1" id="KW-0812">Transmembrane</keyword>
<feature type="transmembrane region" description="Helical" evidence="1">
    <location>
        <begin position="52"/>
        <end position="73"/>
    </location>
</feature>
<feature type="transmembrane region" description="Helical" evidence="1">
    <location>
        <begin position="122"/>
        <end position="145"/>
    </location>
</feature>
<dbReference type="Proteomes" id="UP000033651">
    <property type="component" value="Unassembled WGS sequence"/>
</dbReference>
<evidence type="ECO:0000313" key="3">
    <source>
        <dbReference type="Proteomes" id="UP000033651"/>
    </source>
</evidence>
<dbReference type="PATRIC" id="fig|345309.4.peg.373"/>
<proteinExistence type="predicted"/>
<evidence type="ECO:0000313" key="2">
    <source>
        <dbReference type="EMBL" id="KJV36236.1"/>
    </source>
</evidence>
<organism evidence="2 3">
    <name type="scientific">Luteibacter yeojuensis</name>
    <dbReference type="NCBI Taxonomy" id="345309"/>
    <lineage>
        <taxon>Bacteria</taxon>
        <taxon>Pseudomonadati</taxon>
        <taxon>Pseudomonadota</taxon>
        <taxon>Gammaproteobacteria</taxon>
        <taxon>Lysobacterales</taxon>
        <taxon>Rhodanobacteraceae</taxon>
        <taxon>Luteibacter</taxon>
    </lineage>
</organism>
<evidence type="ECO:0000256" key="1">
    <source>
        <dbReference type="SAM" id="Phobius"/>
    </source>
</evidence>
<accession>A0A0F3KYK6</accession>
<feature type="transmembrane region" description="Helical" evidence="1">
    <location>
        <begin position="202"/>
        <end position="225"/>
    </location>
</feature>
<dbReference type="OrthoDB" id="64737at2"/>
<dbReference type="EMBL" id="JZRB01000011">
    <property type="protein sequence ID" value="KJV36236.1"/>
    <property type="molecule type" value="Genomic_DNA"/>
</dbReference>
<name>A0A0F3KYK6_9GAMM</name>
<feature type="transmembrane region" description="Helical" evidence="1">
    <location>
        <begin position="93"/>
        <end position="110"/>
    </location>
</feature>
<dbReference type="AlphaFoldDB" id="A0A0F3KYK6"/>
<reference evidence="2 3" key="1">
    <citation type="submission" date="2015-03" db="EMBL/GenBank/DDBJ databases">
        <title>Draft genome sequence of Luteibacter yeojuensis strain SU11.</title>
        <authorList>
            <person name="Sulaiman J."/>
            <person name="Priya K."/>
            <person name="Chan K.-G."/>
        </authorList>
    </citation>
    <scope>NUCLEOTIDE SEQUENCE [LARGE SCALE GENOMIC DNA]</scope>
    <source>
        <strain evidence="2 3">SU11</strain>
    </source>
</reference>
<evidence type="ECO:0008006" key="4">
    <source>
        <dbReference type="Google" id="ProtNLM"/>
    </source>
</evidence>
<protein>
    <recommendedName>
        <fullName evidence="4">DUF1345 domain-containing protein</fullName>
    </recommendedName>
</protein>
<keyword evidence="3" id="KW-1185">Reference proteome</keyword>
<feature type="transmembrane region" description="Helical" evidence="1">
    <location>
        <begin position="29"/>
        <end position="46"/>
    </location>
</feature>
<sequence length="228" mass="24697">MAAAIVGPMPTPTTKPWWPRRYLKARPRLLTGGLAAAVAIAVLEFTGLPHALAFMLGFDFGALVYLVLILRIFANASPAAIRDEAAKQDVGRWTTLMAGVVLSATVLVAVSTELESAQKGGIAAIAIAAGTIVLSWAFMNTLFALHYAHGFYGNFGDKHKGLDFPGDEKPDYWDFAYFSFTIGMCFQVSDVQITTRYLRRIALMHSAIAFFFNVFIIAISVNIAAGKA</sequence>
<gene>
    <name evidence="2" type="ORF">VI08_06060</name>
</gene>
<keyword evidence="1" id="KW-1133">Transmembrane helix</keyword>
<dbReference type="InterPro" id="IPR009781">
    <property type="entry name" value="DUF1345"/>
</dbReference>
<dbReference type="Pfam" id="PF07077">
    <property type="entry name" value="DUF1345"/>
    <property type="match status" value="1"/>
</dbReference>